<dbReference type="EMBL" id="JASBWR010000051">
    <property type="protein sequence ID" value="KAJ9102664.1"/>
    <property type="molecule type" value="Genomic_DNA"/>
</dbReference>
<proteinExistence type="predicted"/>
<sequence>MLWFIATSRFDFSASSTALSLLRPDNLRQIQSPKLSSAPTTTPLPSQTTFPPSPATRDWVKIVIIAILFPLFYVIFRFVRRWNGSRGAMVDGNDGDSEEDVAEVELELELEDEGEGDEEDDESQNLTTDEETVSSAPPPSSATTAMALDDGSSPPVVLIDEEHGISNSGQVARRNPPYAISADKSRVSPFLPSQRKSAAESDLSGSSLPPSATTAVALGDHSSPSVALVVEKHNSGDDDQVGRRDPPYPNFAGRSGICSDPSVRAAPRVLVLASRHASRVVNKEVSNSHPEASNSPVRIDPCHETNSPPARVTPRFIASRHAPAVVNENVNGRHLHVHGLAPGIDHKMLYNHFHQIAPVEYAHVAFDRNTQEYRTFGFVMMESQEGAGKAMSALRGKRFMSKKLGIKIVASMVINQAYLWYDTTKRLPNSNTYKYSECSSSRMIRIPITYSPLTDQRTNTERRRAKNVITSSGN</sequence>
<protein>
    <submittedName>
        <fullName evidence="1">Uncharacterized protein</fullName>
    </submittedName>
</protein>
<dbReference type="Proteomes" id="UP001241377">
    <property type="component" value="Unassembled WGS sequence"/>
</dbReference>
<comment type="caution">
    <text evidence="1">The sequence shown here is derived from an EMBL/GenBank/DDBJ whole genome shotgun (WGS) entry which is preliminary data.</text>
</comment>
<reference evidence="1" key="1">
    <citation type="submission" date="2023-04" db="EMBL/GenBank/DDBJ databases">
        <title>Draft Genome sequencing of Naganishia species isolated from polar environments using Oxford Nanopore Technology.</title>
        <authorList>
            <person name="Leo P."/>
            <person name="Venkateswaran K."/>
        </authorList>
    </citation>
    <scope>NUCLEOTIDE SEQUENCE</scope>
    <source>
        <strain evidence="1">MNA-CCFEE 5261</strain>
    </source>
</reference>
<accession>A0ACC2VUB4</accession>
<gene>
    <name evidence="1" type="ORF">QFC19_004773</name>
</gene>
<organism evidence="1 2">
    <name type="scientific">Naganishia cerealis</name>
    <dbReference type="NCBI Taxonomy" id="610337"/>
    <lineage>
        <taxon>Eukaryota</taxon>
        <taxon>Fungi</taxon>
        <taxon>Dikarya</taxon>
        <taxon>Basidiomycota</taxon>
        <taxon>Agaricomycotina</taxon>
        <taxon>Tremellomycetes</taxon>
        <taxon>Filobasidiales</taxon>
        <taxon>Filobasidiaceae</taxon>
        <taxon>Naganishia</taxon>
    </lineage>
</organism>
<evidence type="ECO:0000313" key="2">
    <source>
        <dbReference type="Proteomes" id="UP001241377"/>
    </source>
</evidence>
<keyword evidence="2" id="KW-1185">Reference proteome</keyword>
<evidence type="ECO:0000313" key="1">
    <source>
        <dbReference type="EMBL" id="KAJ9102664.1"/>
    </source>
</evidence>
<name>A0ACC2VUB4_9TREE</name>